<evidence type="ECO:0000259" key="1">
    <source>
        <dbReference type="Pfam" id="PF18545"/>
    </source>
</evidence>
<name>A0ABD5S043_9EURY</name>
<dbReference type="EMBL" id="JBHSWU010000375">
    <property type="protein sequence ID" value="MFC6725064.1"/>
    <property type="molecule type" value="Genomic_DNA"/>
</dbReference>
<proteinExistence type="predicted"/>
<feature type="domain" description="Halobacterial output" evidence="1">
    <location>
        <begin position="17"/>
        <end position="89"/>
    </location>
</feature>
<dbReference type="Proteomes" id="UP001596328">
    <property type="component" value="Unassembled WGS sequence"/>
</dbReference>
<protein>
    <submittedName>
        <fullName evidence="2">HalOD1 output domain-containing protein</fullName>
    </submittedName>
</protein>
<gene>
    <name evidence="2" type="ORF">ACFQE1_11915</name>
</gene>
<dbReference type="InterPro" id="IPR040624">
    <property type="entry name" value="HalOD1"/>
</dbReference>
<comment type="caution">
    <text evidence="2">The sequence shown here is derived from an EMBL/GenBank/DDBJ whole genome shotgun (WGS) entry which is preliminary data.</text>
</comment>
<keyword evidence="3" id="KW-1185">Reference proteome</keyword>
<accession>A0ABD5S043</accession>
<dbReference type="Pfam" id="PF18545">
    <property type="entry name" value="HalOD1"/>
    <property type="match status" value="1"/>
</dbReference>
<evidence type="ECO:0000313" key="2">
    <source>
        <dbReference type="EMBL" id="MFC6725064.1"/>
    </source>
</evidence>
<sequence>MNPKVRLTLDRNDPDGSLSLSIAGALGQAMGVDGADLDLCLHDYVDLTALSQLFGSGVGGSGRCGTVSFVVEEWLVVVDVARDDEIEVTVEPRVARATIDAHAARPEQSAD</sequence>
<evidence type="ECO:0000313" key="3">
    <source>
        <dbReference type="Proteomes" id="UP001596328"/>
    </source>
</evidence>
<organism evidence="2 3">
    <name type="scientific">Halobium palmae</name>
    <dbReference type="NCBI Taxonomy" id="1776492"/>
    <lineage>
        <taxon>Archaea</taxon>
        <taxon>Methanobacteriati</taxon>
        <taxon>Methanobacteriota</taxon>
        <taxon>Stenosarchaea group</taxon>
        <taxon>Halobacteria</taxon>
        <taxon>Halobacteriales</taxon>
        <taxon>Haloferacaceae</taxon>
        <taxon>Halobium</taxon>
    </lineage>
</organism>
<reference evidence="2 3" key="1">
    <citation type="journal article" date="2019" name="Int. J. Syst. Evol. Microbiol.">
        <title>The Global Catalogue of Microorganisms (GCM) 10K type strain sequencing project: providing services to taxonomists for standard genome sequencing and annotation.</title>
        <authorList>
            <consortium name="The Broad Institute Genomics Platform"/>
            <consortium name="The Broad Institute Genome Sequencing Center for Infectious Disease"/>
            <person name="Wu L."/>
            <person name="Ma J."/>
        </authorList>
    </citation>
    <scope>NUCLEOTIDE SEQUENCE [LARGE SCALE GENOMIC DNA]</scope>
    <source>
        <strain evidence="2 3">NBRC 111368</strain>
    </source>
</reference>
<dbReference type="AlphaFoldDB" id="A0ABD5S043"/>